<organism evidence="1 2">
    <name type="scientific">Candidatus Nitrospira neomarina</name>
    <dbReference type="NCBI Taxonomy" id="3020899"/>
    <lineage>
        <taxon>Bacteria</taxon>
        <taxon>Pseudomonadati</taxon>
        <taxon>Nitrospirota</taxon>
        <taxon>Nitrospiria</taxon>
        <taxon>Nitrospirales</taxon>
        <taxon>Nitrospiraceae</taxon>
        <taxon>Nitrospira</taxon>
    </lineage>
</organism>
<dbReference type="GO" id="GO:0008168">
    <property type="term" value="F:methyltransferase activity"/>
    <property type="evidence" value="ECO:0007669"/>
    <property type="project" value="UniProtKB-KW"/>
</dbReference>
<protein>
    <submittedName>
        <fullName evidence="1">Class I SAM-dependent methyltransferase</fullName>
    </submittedName>
</protein>
<evidence type="ECO:0000313" key="2">
    <source>
        <dbReference type="Proteomes" id="UP001302494"/>
    </source>
</evidence>
<dbReference type="InterPro" id="IPR029063">
    <property type="entry name" value="SAM-dependent_MTases_sf"/>
</dbReference>
<evidence type="ECO:0000313" key="1">
    <source>
        <dbReference type="EMBL" id="WNM63169.1"/>
    </source>
</evidence>
<dbReference type="Gene3D" id="2.20.25.110">
    <property type="entry name" value="S-adenosyl-L-methionine-dependent methyltransferases"/>
    <property type="match status" value="1"/>
</dbReference>
<keyword evidence="2" id="KW-1185">Reference proteome</keyword>
<keyword evidence="1" id="KW-0808">Transferase</keyword>
<name>A0AA96GSC0_9BACT</name>
<dbReference type="GO" id="GO:0032259">
    <property type="term" value="P:methylation"/>
    <property type="evidence" value="ECO:0007669"/>
    <property type="project" value="UniProtKB-KW"/>
</dbReference>
<dbReference type="PANTHER" id="PTHR37211">
    <property type="entry name" value="EXPRESSED PROTEIN"/>
    <property type="match status" value="1"/>
</dbReference>
<dbReference type="KEGG" id="nneo:PQG83_05295"/>
<proteinExistence type="predicted"/>
<dbReference type="AlphaFoldDB" id="A0AA96GSC0"/>
<dbReference type="RefSeq" id="WP_312747568.1">
    <property type="nucleotide sequence ID" value="NZ_CP116968.1"/>
</dbReference>
<dbReference type="EMBL" id="CP116968">
    <property type="protein sequence ID" value="WNM63169.1"/>
    <property type="molecule type" value="Genomic_DNA"/>
</dbReference>
<dbReference type="SUPFAM" id="SSF53335">
    <property type="entry name" value="S-adenosyl-L-methionine-dependent methyltransferases"/>
    <property type="match status" value="1"/>
</dbReference>
<gene>
    <name evidence="1" type="ORF">PQG83_05295</name>
</gene>
<dbReference type="Proteomes" id="UP001302494">
    <property type="component" value="Chromosome"/>
</dbReference>
<sequence>MTSPEYDSLQPASMSQLADPHLLYQKSVQSPEVDIPFLTEYFESYTNTPLRHFREDFCGTAFLSSHFVTRHLDNHALGIDLDWPTLNWGIKNNVSHLTPDQQQRLTLMNDNVLNVQHPLSQLTVAMNFSYMVFRDRPTLLQYFRNARRSLQPGGLFVLDIWGGSETQVEQEEHRDIDNPVDDGIGDFIFVWDQDVFEPSTYFCTTRIHFLFRDGSELRNAFVYDWRLWTIPEVTELLQEAGFEDVHFLWEGLNAEANEGTGTYHRVEKGDSDPSWIAYMVGKNPE</sequence>
<dbReference type="Gene3D" id="3.40.50.150">
    <property type="entry name" value="Vaccinia Virus protein VP39"/>
    <property type="match status" value="1"/>
</dbReference>
<accession>A0AA96GSC0</accession>
<reference evidence="1 2" key="1">
    <citation type="submission" date="2023-01" db="EMBL/GenBank/DDBJ databases">
        <title>Cultivation and genomic characterization of new, ubiquitous marine nitrite-oxidizing bacteria from the Nitrospirales.</title>
        <authorList>
            <person name="Mueller A.J."/>
            <person name="Daebeler A."/>
            <person name="Herbold C.W."/>
            <person name="Kirkegaard R.H."/>
            <person name="Daims H."/>
        </authorList>
    </citation>
    <scope>NUCLEOTIDE SEQUENCE [LARGE SCALE GENOMIC DNA]</scope>
    <source>
        <strain evidence="1 2">DK</strain>
    </source>
</reference>
<keyword evidence="1" id="KW-0489">Methyltransferase</keyword>
<dbReference type="PANTHER" id="PTHR37211:SF1">
    <property type="entry name" value="EXPRESSED PROTEIN"/>
    <property type="match status" value="1"/>
</dbReference>